<evidence type="ECO:0000256" key="15">
    <source>
        <dbReference type="ARBA" id="ARBA00023329"/>
    </source>
</evidence>
<keyword evidence="7" id="KW-0436">Ligase</keyword>
<comment type="catalytic activity">
    <reaction evidence="17">
        <text>(E)-hexadec-2-enoate + ATP + CoA = (2E)-hexadecenoyl-CoA + AMP + diphosphate</text>
        <dbReference type="Rhea" id="RHEA:36139"/>
        <dbReference type="ChEBI" id="CHEBI:30616"/>
        <dbReference type="ChEBI" id="CHEBI:33019"/>
        <dbReference type="ChEBI" id="CHEBI:57287"/>
        <dbReference type="ChEBI" id="CHEBI:61526"/>
        <dbReference type="ChEBI" id="CHEBI:72745"/>
        <dbReference type="ChEBI" id="CHEBI:456215"/>
    </reaction>
</comment>
<dbReference type="EC" id="6.2.1.3" evidence="16"/>
<evidence type="ECO:0000256" key="13">
    <source>
        <dbReference type="ARBA" id="ARBA00023098"/>
    </source>
</evidence>
<evidence type="ECO:0000313" key="25">
    <source>
        <dbReference type="Ensembl" id="ENSVKKP00000010760.1"/>
    </source>
</evidence>
<evidence type="ECO:0000256" key="11">
    <source>
        <dbReference type="ARBA" id="ARBA00022840"/>
    </source>
</evidence>
<name>A0A8D2J7V7_VARKO</name>
<dbReference type="GO" id="GO:0005524">
    <property type="term" value="F:ATP binding"/>
    <property type="evidence" value="ECO:0007669"/>
    <property type="project" value="UniProtKB-KW"/>
</dbReference>
<evidence type="ECO:0000256" key="8">
    <source>
        <dbReference type="ARBA" id="ARBA00022741"/>
    </source>
</evidence>
<dbReference type="SUPFAM" id="SSF56801">
    <property type="entry name" value="Acetyl-CoA synthetase-like"/>
    <property type="match status" value="1"/>
</dbReference>
<keyword evidence="11" id="KW-0067">ATP-binding</keyword>
<keyword evidence="6" id="KW-0597">Phosphoprotein</keyword>
<evidence type="ECO:0000256" key="9">
    <source>
        <dbReference type="ARBA" id="ARBA00022824"/>
    </source>
</evidence>
<dbReference type="InterPro" id="IPR042099">
    <property type="entry name" value="ANL_N_sf"/>
</dbReference>
<evidence type="ECO:0000256" key="12">
    <source>
        <dbReference type="ARBA" id="ARBA00022848"/>
    </source>
</evidence>
<evidence type="ECO:0000256" key="4">
    <source>
        <dbReference type="ARBA" id="ARBA00022475"/>
    </source>
</evidence>
<dbReference type="OrthoDB" id="3633556at2759"/>
<dbReference type="GO" id="GO:0031410">
    <property type="term" value="C:cytoplasmic vesicle"/>
    <property type="evidence" value="ECO:0007669"/>
    <property type="project" value="UniProtKB-SubCell"/>
</dbReference>
<evidence type="ECO:0000256" key="18">
    <source>
        <dbReference type="ARBA" id="ARBA00036813"/>
    </source>
</evidence>
<keyword evidence="26" id="KW-1185">Reference proteome</keyword>
<dbReference type="GO" id="GO:0004467">
    <property type="term" value="F:long-chain fatty acid-CoA ligase activity"/>
    <property type="evidence" value="ECO:0007669"/>
    <property type="project" value="UniProtKB-EC"/>
</dbReference>
<evidence type="ECO:0000256" key="22">
    <source>
        <dbReference type="ARBA" id="ARBA00045256"/>
    </source>
</evidence>
<dbReference type="Proteomes" id="UP000694545">
    <property type="component" value="Unplaced"/>
</dbReference>
<evidence type="ECO:0000313" key="26">
    <source>
        <dbReference type="Proteomes" id="UP000694545"/>
    </source>
</evidence>
<dbReference type="GO" id="GO:0005886">
    <property type="term" value="C:plasma membrane"/>
    <property type="evidence" value="ECO:0007669"/>
    <property type="project" value="UniProtKB-SubCell"/>
</dbReference>
<evidence type="ECO:0000256" key="1">
    <source>
        <dbReference type="ARBA" id="ARBA00004144"/>
    </source>
</evidence>
<dbReference type="AlphaFoldDB" id="A0A8D2J7V7"/>
<sequence>MMLRGLLTLHVPESLLLEDVGGTWGDAHLAEASLQMGWSLWEKVAEGDGPLGNLSVAQVWMRSKCSTIVSSFAASLWTTASNGLVKLRMDTTCLQTPVTVHQMFQESLEKYASLEAMASKKDGKWEKISFSEYYQLSRKAAKSFLKLGLERLHSVAILGFNSAEWFISAVGAVFAGGIVTGIYTTSSPEACHYIAQDCRANIIVVENQRQLDKIMQIWDRLPHLKAVVMYKGPVLLKCPNLYTMDDFMELGNTVQDEELDAVINAQEPNQCCVLIYTSGTTGKPKGVMLSHDNITWTSAHASQAGDMQPAEIQQETIVSYLPLSHIAAQIYDLWTGIKWGEKVYFAEPDALKGGLVDILKEALPTSHMGVPRVWEKIMEKIKDVSSQSGYVKKKMLSWAMSVSLEQNLSSSNSDLKPFRMRLADALVLAKIRHALGFSHCQKHFCGAAPLSTEVLQFFLGLNIPLYEAYGMSETTGPHCMSGPHVYRHYSCGKAVPGCKVKLVNEDEDGNGEICFWGRTVFMGYLNMEDKTREAIDEHGWLHSGDLGKIDQDGFVYVTGRIKELIITAGGENIPPVPLEDAVKKELPALISNAMLIGDHKKFLSMLLTLKCTLDPDTSEPTDCLTQEARDFCQKVGSKATQVSEIIRLKDRAVYQAIQNGLDRVNARAVANVQRIQKWAVLGKDFSISGGEFGPTMKLKRQAVVEKYKDEIDSFYKN</sequence>
<dbReference type="GeneID" id="123027784"/>
<comment type="function">
    <text evidence="22">Catalyzes the conversion of fatty acids such as long-chain and very long-chain fatty acids to their active form acyl-CoAs for both synthesis of cellular lipids, and degradation via beta-oxidation. Can activate diverse saturated, monosaturated and polyunsaturated fatty acids.</text>
</comment>
<dbReference type="Ensembl" id="ENSVKKT00000011018.1">
    <property type="protein sequence ID" value="ENSVKKP00000010760.1"/>
    <property type="gene ID" value="ENSVKKG00000007387.1"/>
</dbReference>
<evidence type="ECO:0000256" key="10">
    <source>
        <dbReference type="ARBA" id="ARBA00022832"/>
    </source>
</evidence>
<reference evidence="25" key="2">
    <citation type="submission" date="2025-09" db="UniProtKB">
        <authorList>
            <consortium name="Ensembl"/>
        </authorList>
    </citation>
    <scope>IDENTIFICATION</scope>
</reference>
<dbReference type="PANTHER" id="PTHR43272">
    <property type="entry name" value="LONG-CHAIN-FATTY-ACID--COA LIGASE"/>
    <property type="match status" value="1"/>
</dbReference>
<evidence type="ECO:0000256" key="2">
    <source>
        <dbReference type="ARBA" id="ARBA00004236"/>
    </source>
</evidence>
<dbReference type="GO" id="GO:0005783">
    <property type="term" value="C:endoplasmic reticulum"/>
    <property type="evidence" value="ECO:0007669"/>
    <property type="project" value="TreeGrafter"/>
</dbReference>
<comment type="subcellular location">
    <subcellularLocation>
        <location evidence="2">Cell membrane</location>
    </subcellularLocation>
    <subcellularLocation>
        <location evidence="3">Cytoplasmic vesicle</location>
    </subcellularLocation>
    <subcellularLocation>
        <location evidence="1">Microsome</location>
    </subcellularLocation>
</comment>
<dbReference type="CDD" id="cd05933">
    <property type="entry name" value="ACSBG_like"/>
    <property type="match status" value="1"/>
</dbReference>
<comment type="catalytic activity">
    <reaction evidence="18">
        <text>a long-chain fatty acid + ATP + CoA = a long-chain fatty acyl-CoA + AMP + diphosphate</text>
        <dbReference type="Rhea" id="RHEA:15421"/>
        <dbReference type="ChEBI" id="CHEBI:30616"/>
        <dbReference type="ChEBI" id="CHEBI:33019"/>
        <dbReference type="ChEBI" id="CHEBI:57287"/>
        <dbReference type="ChEBI" id="CHEBI:57560"/>
        <dbReference type="ChEBI" id="CHEBI:83139"/>
        <dbReference type="ChEBI" id="CHEBI:456215"/>
        <dbReference type="EC" id="6.2.1.3"/>
    </reaction>
</comment>
<keyword evidence="5" id="KW-0963">Cytoplasm</keyword>
<comment type="catalytic activity">
    <reaction evidence="23">
        <text>hexadecanoate + ATP + CoA = hexadecanoyl-CoA + AMP + diphosphate</text>
        <dbReference type="Rhea" id="RHEA:30751"/>
        <dbReference type="ChEBI" id="CHEBI:7896"/>
        <dbReference type="ChEBI" id="CHEBI:30616"/>
        <dbReference type="ChEBI" id="CHEBI:33019"/>
        <dbReference type="ChEBI" id="CHEBI:57287"/>
        <dbReference type="ChEBI" id="CHEBI:57379"/>
        <dbReference type="ChEBI" id="CHEBI:456215"/>
    </reaction>
</comment>
<evidence type="ECO:0000259" key="24">
    <source>
        <dbReference type="Pfam" id="PF00501"/>
    </source>
</evidence>
<dbReference type="Gene3D" id="3.40.50.12780">
    <property type="entry name" value="N-terminal domain of ligase-like"/>
    <property type="match status" value="2"/>
</dbReference>
<comment type="similarity">
    <text evidence="19">Belongs to the ATP-dependent AMP-binding enzyme family. Bubblegum subfamily.</text>
</comment>
<dbReference type="OMA" id="IGDHRKY"/>
<dbReference type="KEGG" id="vko:123027784"/>
<dbReference type="Pfam" id="PF23562">
    <property type="entry name" value="AMP-binding_C_3"/>
    <property type="match status" value="1"/>
</dbReference>
<keyword evidence="13" id="KW-0443">Lipid metabolism</keyword>
<keyword evidence="14" id="KW-0472">Membrane</keyword>
<dbReference type="InterPro" id="IPR000873">
    <property type="entry name" value="AMP-dep_synth/lig_dom"/>
</dbReference>
<evidence type="ECO:0000256" key="17">
    <source>
        <dbReference type="ARBA" id="ARBA00036716"/>
    </source>
</evidence>
<dbReference type="PANTHER" id="PTHR43272:SF93">
    <property type="entry name" value="ACYL-COA SYNTHETASE BUBBLEGUM FAMILY MEMBER 1"/>
    <property type="match status" value="1"/>
</dbReference>
<evidence type="ECO:0000256" key="21">
    <source>
        <dbReference type="ARBA" id="ARBA00043191"/>
    </source>
</evidence>
<evidence type="ECO:0000256" key="6">
    <source>
        <dbReference type="ARBA" id="ARBA00022553"/>
    </source>
</evidence>
<evidence type="ECO:0000256" key="19">
    <source>
        <dbReference type="ARBA" id="ARBA00038034"/>
    </source>
</evidence>
<gene>
    <name evidence="25" type="primary">ACSBG1</name>
</gene>
<dbReference type="InterPro" id="IPR020845">
    <property type="entry name" value="AMP-binding_CS"/>
</dbReference>
<dbReference type="CTD" id="23205"/>
<evidence type="ECO:0000256" key="23">
    <source>
        <dbReference type="ARBA" id="ARBA00049177"/>
    </source>
</evidence>
<evidence type="ECO:0000256" key="3">
    <source>
        <dbReference type="ARBA" id="ARBA00004541"/>
    </source>
</evidence>
<evidence type="ECO:0000256" key="5">
    <source>
        <dbReference type="ARBA" id="ARBA00022490"/>
    </source>
</evidence>
<evidence type="ECO:0000256" key="16">
    <source>
        <dbReference type="ARBA" id="ARBA00026121"/>
    </source>
</evidence>
<dbReference type="RefSeq" id="XP_044294935.1">
    <property type="nucleotide sequence ID" value="XM_044439000.1"/>
</dbReference>
<keyword evidence="9" id="KW-0256">Endoplasmic reticulum</keyword>
<keyword evidence="10" id="KW-0276">Fatty acid metabolism</keyword>
<reference evidence="25" key="1">
    <citation type="submission" date="2025-08" db="UniProtKB">
        <authorList>
            <consortium name="Ensembl"/>
        </authorList>
    </citation>
    <scope>IDENTIFICATION</scope>
</reference>
<evidence type="ECO:0000256" key="14">
    <source>
        <dbReference type="ARBA" id="ARBA00023136"/>
    </source>
</evidence>
<dbReference type="PROSITE" id="PS00455">
    <property type="entry name" value="AMP_BINDING"/>
    <property type="match status" value="1"/>
</dbReference>
<keyword evidence="4" id="KW-1003">Cell membrane</keyword>
<evidence type="ECO:0000256" key="20">
    <source>
        <dbReference type="ARBA" id="ARBA00040478"/>
    </source>
</evidence>
<feature type="domain" description="AMP-dependent synthetase/ligase" evidence="24">
    <location>
        <begin position="104"/>
        <end position="525"/>
    </location>
</feature>
<organism evidence="25 26">
    <name type="scientific">Varanus komodoensis</name>
    <name type="common">Komodo dragon</name>
    <dbReference type="NCBI Taxonomy" id="61221"/>
    <lineage>
        <taxon>Eukaryota</taxon>
        <taxon>Metazoa</taxon>
        <taxon>Chordata</taxon>
        <taxon>Craniata</taxon>
        <taxon>Vertebrata</taxon>
        <taxon>Euteleostomi</taxon>
        <taxon>Lepidosauria</taxon>
        <taxon>Squamata</taxon>
        <taxon>Bifurcata</taxon>
        <taxon>Unidentata</taxon>
        <taxon>Episquamata</taxon>
        <taxon>Toxicofera</taxon>
        <taxon>Anguimorpha</taxon>
        <taxon>Paleoanguimorpha</taxon>
        <taxon>Varanoidea</taxon>
        <taxon>Varanidae</taxon>
        <taxon>Varanus</taxon>
    </lineage>
</organism>
<accession>A0A8D2J7V7</accession>
<dbReference type="Pfam" id="PF00501">
    <property type="entry name" value="AMP-binding"/>
    <property type="match status" value="1"/>
</dbReference>
<keyword evidence="8" id="KW-0547">Nucleotide-binding</keyword>
<keyword evidence="15" id="KW-0968">Cytoplasmic vesicle</keyword>
<evidence type="ECO:0000256" key="7">
    <source>
        <dbReference type="ARBA" id="ARBA00022598"/>
    </source>
</evidence>
<keyword evidence="12" id="KW-0492">Microsome</keyword>
<protein>
    <recommendedName>
        <fullName evidence="20">Long-chain-fatty-acid--CoA ligase ACSBG1</fullName>
        <ecNumber evidence="16">6.2.1.3</ecNumber>
    </recommendedName>
    <alternativeName>
        <fullName evidence="21">Acyl-CoA synthetase bubblegum family member 1</fullName>
    </alternativeName>
</protein>
<proteinExistence type="inferred from homology"/>